<gene>
    <name evidence="2" type="ordered locus">M301_0510</name>
</gene>
<dbReference type="PANTHER" id="PTHR23308">
    <property type="entry name" value="NUCLEAR INHIBITOR OF PROTEIN PHOSPHATASE-1"/>
    <property type="match status" value="1"/>
</dbReference>
<evidence type="ECO:0000259" key="1">
    <source>
        <dbReference type="PROSITE" id="PS50006"/>
    </source>
</evidence>
<sequence length="244" mass="26623">MAKLIFSLDSNILNEFLLDKERITIGRRPTNDIHIDNLAVSGEHAVILKKGDDFYIEDKNSTNGTEVNAKLVKSYLLQSGDLISFGKHQLKFINDAKLQNHSGSDSAFEKTVFLRPAELTEMMKAQAQVEPSTALPDTVISEKPVLPLAEKSAPAMAVGRVQVLNGSSAGRELILNKALTTLGKTGVQVAVITKRPQGYFVTHVEGKVFPIVNGSSIGSQAFELSDHDVIELAGVKMEFYLDKV</sequence>
<dbReference type="HOGENOM" id="CLU_102503_0_0_4"/>
<dbReference type="RefSeq" id="WP_013147210.1">
    <property type="nucleotide sequence ID" value="NC_014207.1"/>
</dbReference>
<evidence type="ECO:0000313" key="2">
    <source>
        <dbReference type="EMBL" id="ADI28894.1"/>
    </source>
</evidence>
<keyword evidence="3" id="KW-1185">Reference proteome</keyword>
<reference evidence="3" key="1">
    <citation type="submission" date="2010-05" db="EMBL/GenBank/DDBJ databases">
        <title>Complete sequence of Methylotenera sp. 301.</title>
        <authorList>
            <person name="Lucas S."/>
            <person name="Copeland A."/>
            <person name="Lapidus A."/>
            <person name="Cheng J.-F."/>
            <person name="Bruce D."/>
            <person name="Goodwin L."/>
            <person name="Pitluck S."/>
            <person name="Clum A."/>
            <person name="Land M."/>
            <person name="Hauser L."/>
            <person name="Kyrpides N."/>
            <person name="Ivanova N."/>
            <person name="Chistoservova L."/>
            <person name="Kalyuzhnaya M."/>
            <person name="Woyke T."/>
        </authorList>
    </citation>
    <scope>NUCLEOTIDE SEQUENCE [LARGE SCALE GENOMIC DNA]</scope>
    <source>
        <strain evidence="3">301</strain>
    </source>
</reference>
<dbReference type="KEGG" id="meh:M301_0510"/>
<organism evidence="2 3">
    <name type="scientific">Methylotenera versatilis (strain 301)</name>
    <dbReference type="NCBI Taxonomy" id="666681"/>
    <lineage>
        <taxon>Bacteria</taxon>
        <taxon>Pseudomonadati</taxon>
        <taxon>Pseudomonadota</taxon>
        <taxon>Betaproteobacteria</taxon>
        <taxon>Nitrosomonadales</taxon>
        <taxon>Methylophilaceae</taxon>
        <taxon>Methylotenera</taxon>
    </lineage>
</organism>
<evidence type="ECO:0000313" key="3">
    <source>
        <dbReference type="Proteomes" id="UP000000383"/>
    </source>
</evidence>
<dbReference type="InterPro" id="IPR008984">
    <property type="entry name" value="SMAD_FHA_dom_sf"/>
</dbReference>
<dbReference type="Pfam" id="PF00498">
    <property type="entry name" value="FHA"/>
    <property type="match status" value="1"/>
</dbReference>
<dbReference type="Proteomes" id="UP000000383">
    <property type="component" value="Chromosome"/>
</dbReference>
<dbReference type="eggNOG" id="COG1716">
    <property type="taxonomic scope" value="Bacteria"/>
</dbReference>
<name>D7DMI3_METV0</name>
<dbReference type="CDD" id="cd00060">
    <property type="entry name" value="FHA"/>
    <property type="match status" value="1"/>
</dbReference>
<protein>
    <submittedName>
        <fullName evidence="2">FHA domain containing protein</fullName>
    </submittedName>
</protein>
<dbReference type="SMART" id="SM00240">
    <property type="entry name" value="FHA"/>
    <property type="match status" value="1"/>
</dbReference>
<accession>D7DMI3</accession>
<dbReference type="STRING" id="666681.M301_0510"/>
<dbReference type="AlphaFoldDB" id="D7DMI3"/>
<dbReference type="Gene3D" id="2.60.200.20">
    <property type="match status" value="1"/>
</dbReference>
<dbReference type="EMBL" id="CP002056">
    <property type="protein sequence ID" value="ADI28894.1"/>
    <property type="molecule type" value="Genomic_DNA"/>
</dbReference>
<dbReference type="PROSITE" id="PS50006">
    <property type="entry name" value="FHA_DOMAIN"/>
    <property type="match status" value="1"/>
</dbReference>
<proteinExistence type="predicted"/>
<dbReference type="OrthoDB" id="151099at2"/>
<feature type="domain" description="FHA" evidence="1">
    <location>
        <begin position="23"/>
        <end position="72"/>
    </location>
</feature>
<dbReference type="InterPro" id="IPR000253">
    <property type="entry name" value="FHA_dom"/>
</dbReference>
<dbReference type="SUPFAM" id="SSF49879">
    <property type="entry name" value="SMAD/FHA domain"/>
    <property type="match status" value="2"/>
</dbReference>
<reference evidence="2 3" key="2">
    <citation type="journal article" date="2011" name="J. Bacteriol.">
        <title>Genomes of three methylotrophs from a single niche uncover genetic and metabolic divergence of Methylophilaceae.</title>
        <authorList>
            <person name="Lapidus A."/>
            <person name="Clum A."/>
            <person name="Labutti K."/>
            <person name="Kaluzhnaya M.G."/>
            <person name="Lim S."/>
            <person name="Beck D.A."/>
            <person name="Glavina Del Rio T."/>
            <person name="Nolan M."/>
            <person name="Mavromatis K."/>
            <person name="Huntemann M."/>
            <person name="Lucas S."/>
            <person name="Lidstrom M.E."/>
            <person name="Ivanova N."/>
            <person name="Chistoserdova L."/>
        </authorList>
    </citation>
    <scope>NUCLEOTIDE SEQUENCE [LARGE SCALE GENOMIC DNA]</scope>
    <source>
        <strain evidence="2 3">301</strain>
    </source>
</reference>
<dbReference type="InterPro" id="IPR050923">
    <property type="entry name" value="Cell_Proc_Reg/RNA_Proc"/>
</dbReference>